<gene>
    <name evidence="1" type="primary">26</name>
    <name evidence="1" type="ORF">PX29p183</name>
</gene>
<dbReference type="EMBL" id="GU396103">
    <property type="protein sequence ID" value="ADQ52902.1"/>
    <property type="molecule type" value="Genomic_DNA"/>
</dbReference>
<dbReference type="OrthoDB" id="8344at10239"/>
<dbReference type="GeneID" id="18560107"/>
<accession>E5DQB6</accession>
<dbReference type="KEGG" id="vg:18560107"/>
<dbReference type="Proteomes" id="UP000008726">
    <property type="component" value="Segment"/>
</dbReference>
<sequence length="258" mass="29273">MAKFTKDMLLEAVQQSSVKLSNGKKMKVRAFLMKEYKIMMLANESESSMEDAMMQVLKNCIVDNAGIDVETLPIFDIETLYLTVWKLSKGTSVVPVSFICQNMVDELDDEGNPVMHGDHVAQRQCSTPIKVNANLARAKLSRVPESMIKLSDKINVKMRYPTVYESEFFNVEKESDLFDITMRCVEEVHMNGEIMKVGEDIQPNELIELLDYIDANGYEKMAKFVNDIPQTTLDVAVKCPHCGHSEAYTLRGLSDFFD</sequence>
<name>E5DQB6_9CAUD</name>
<keyword evidence="2" id="KW-1185">Reference proteome</keyword>
<dbReference type="Pfam" id="PF12322">
    <property type="entry name" value="T4_baseplate"/>
    <property type="match status" value="1"/>
</dbReference>
<dbReference type="InterPro" id="IPR024364">
    <property type="entry name" value="Baseplate_phage_T4-like"/>
</dbReference>
<organism evidence="1 2">
    <name type="scientific">Aeromonas phage PX29</name>
    <dbReference type="NCBI Taxonomy" id="926067"/>
    <lineage>
        <taxon>Viruses</taxon>
        <taxon>Duplodnaviria</taxon>
        <taxon>Heunggongvirae</taxon>
        <taxon>Uroviricota</taxon>
        <taxon>Caudoviricetes</taxon>
        <taxon>Pantevenvirales</taxon>
        <taxon>Straboviridae</taxon>
        <taxon>Angelvirus</taxon>
        <taxon>Angelvirus px29</taxon>
    </lineage>
</organism>
<evidence type="ECO:0000313" key="2">
    <source>
        <dbReference type="Proteomes" id="UP000008726"/>
    </source>
</evidence>
<protein>
    <submittedName>
        <fullName evidence="1">Gp26 baseplate hub subunit</fullName>
    </submittedName>
</protein>
<proteinExistence type="predicted"/>
<evidence type="ECO:0000313" key="1">
    <source>
        <dbReference type="EMBL" id="ADQ52902.1"/>
    </source>
</evidence>
<dbReference type="RefSeq" id="YP_009011612.1">
    <property type="nucleotide sequence ID" value="NC_023688.1"/>
</dbReference>
<reference evidence="1 2" key="1">
    <citation type="journal article" date="2010" name="Virol. J.">
        <title>Genomes of the T4-related bacteriophages as windows on microbial genome evolution.</title>
        <authorList>
            <person name="Petrov V.M."/>
            <person name="Ratnayaka S."/>
            <person name="Nolan J.M."/>
            <person name="Miller E.S."/>
            <person name="Karam J.D."/>
        </authorList>
    </citation>
    <scope>NUCLEOTIDE SEQUENCE [LARGE SCALE GENOMIC DNA]</scope>
</reference>